<keyword evidence="3" id="KW-1185">Reference proteome</keyword>
<dbReference type="Pfam" id="PF06055">
    <property type="entry name" value="ExoD"/>
    <property type="match status" value="1"/>
</dbReference>
<evidence type="ECO:0000313" key="3">
    <source>
        <dbReference type="Proteomes" id="UP000260665"/>
    </source>
</evidence>
<dbReference type="PANTHER" id="PTHR41795:SF1">
    <property type="entry name" value="EXOPOLYSACCHARIDE SYNTHESIS PROTEIN"/>
    <property type="match status" value="1"/>
</dbReference>
<dbReference type="Proteomes" id="UP000260665">
    <property type="component" value="Unassembled WGS sequence"/>
</dbReference>
<feature type="transmembrane region" description="Helical" evidence="1">
    <location>
        <begin position="27"/>
        <end position="52"/>
    </location>
</feature>
<name>A0A3E1RCE5_9BURK</name>
<dbReference type="AlphaFoldDB" id="A0A3E1RCE5"/>
<dbReference type="InterPro" id="IPR010331">
    <property type="entry name" value="ExoD"/>
</dbReference>
<reference evidence="2 3" key="1">
    <citation type="submission" date="2018-05" db="EMBL/GenBank/DDBJ databases">
        <title>Rhodoferax soyangensis sp.nov., isolated from an oligotrophic freshwater lake.</title>
        <authorList>
            <person name="Park M."/>
        </authorList>
    </citation>
    <scope>NUCLEOTIDE SEQUENCE [LARGE SCALE GENOMIC DNA]</scope>
    <source>
        <strain evidence="2 3">IMCC26218</strain>
    </source>
</reference>
<dbReference type="RefSeq" id="WP_117177118.1">
    <property type="nucleotide sequence ID" value="NZ_QFZK01000005.1"/>
</dbReference>
<organism evidence="2 3">
    <name type="scientific">Rhodoferax lacus</name>
    <dbReference type="NCBI Taxonomy" id="2184758"/>
    <lineage>
        <taxon>Bacteria</taxon>
        <taxon>Pseudomonadati</taxon>
        <taxon>Pseudomonadota</taxon>
        <taxon>Betaproteobacteria</taxon>
        <taxon>Burkholderiales</taxon>
        <taxon>Comamonadaceae</taxon>
        <taxon>Rhodoferax</taxon>
    </lineage>
</organism>
<keyword evidence="1" id="KW-0472">Membrane</keyword>
<gene>
    <name evidence="2" type="ORF">DIC66_11160</name>
</gene>
<keyword evidence="1" id="KW-0812">Transmembrane</keyword>
<dbReference type="EMBL" id="QFZK01000005">
    <property type="protein sequence ID" value="RFO97037.1"/>
    <property type="molecule type" value="Genomic_DNA"/>
</dbReference>
<protein>
    <submittedName>
        <fullName evidence="2">Exopolysaccharide biosynthesis protein exod</fullName>
    </submittedName>
</protein>
<dbReference type="OrthoDB" id="8585397at2"/>
<proteinExistence type="predicted"/>
<sequence>MGDTVADTVGQGARRQLVWLGLLAMPLLFPVALPGMASAVGGLGMVVAIGLFRGRAVPLPRWLGKRVLGERVKALLARMIHRALALFARVGRPRLLALSNRPARTLNALMLGLAGLSMAVPVPVITFDNVLPALAIVLIAWGLRLRDGLMLLAGYCVTLAAAASVVLLWWGGSVLATRLLAWVSG</sequence>
<feature type="transmembrane region" description="Helical" evidence="1">
    <location>
        <begin position="110"/>
        <end position="141"/>
    </location>
</feature>
<feature type="transmembrane region" description="Helical" evidence="1">
    <location>
        <begin position="148"/>
        <end position="170"/>
    </location>
</feature>
<comment type="caution">
    <text evidence="2">The sequence shown here is derived from an EMBL/GenBank/DDBJ whole genome shotgun (WGS) entry which is preliminary data.</text>
</comment>
<accession>A0A3E1RCE5</accession>
<evidence type="ECO:0000256" key="1">
    <source>
        <dbReference type="SAM" id="Phobius"/>
    </source>
</evidence>
<evidence type="ECO:0000313" key="2">
    <source>
        <dbReference type="EMBL" id="RFO97037.1"/>
    </source>
</evidence>
<dbReference type="PANTHER" id="PTHR41795">
    <property type="entry name" value="EXOPOLYSACCHARIDE SYNTHESIS PROTEIN"/>
    <property type="match status" value="1"/>
</dbReference>
<keyword evidence="1" id="KW-1133">Transmembrane helix</keyword>